<dbReference type="GO" id="GO:0004866">
    <property type="term" value="F:endopeptidase inhibitor activity"/>
    <property type="evidence" value="ECO:0007669"/>
    <property type="project" value="InterPro"/>
</dbReference>
<dbReference type="Pfam" id="PF07678">
    <property type="entry name" value="TED_complement"/>
    <property type="match status" value="1"/>
</dbReference>
<dbReference type="OrthoDB" id="6359008at2759"/>
<keyword evidence="8" id="KW-1185">Reference proteome</keyword>
<dbReference type="Pfam" id="PF07677">
    <property type="entry name" value="A2M_recep"/>
    <property type="match status" value="1"/>
</dbReference>
<dbReference type="InterPro" id="IPR050473">
    <property type="entry name" value="A2M/Complement_sys"/>
</dbReference>
<proteinExistence type="predicted"/>
<organism evidence="7 8">
    <name type="scientific">Macrostomum lignano</name>
    <dbReference type="NCBI Taxonomy" id="282301"/>
    <lineage>
        <taxon>Eukaryota</taxon>
        <taxon>Metazoa</taxon>
        <taxon>Spiralia</taxon>
        <taxon>Lophotrochozoa</taxon>
        <taxon>Platyhelminthes</taxon>
        <taxon>Rhabditophora</taxon>
        <taxon>Macrostomorpha</taxon>
        <taxon>Macrostomida</taxon>
        <taxon>Macrostomidae</taxon>
        <taxon>Macrostomum</taxon>
    </lineage>
</organism>
<dbReference type="SUPFAM" id="SSF48239">
    <property type="entry name" value="Terpenoid cyclases/Protein prenyltransferases"/>
    <property type="match status" value="1"/>
</dbReference>
<dbReference type="STRING" id="282301.A0A267H3Y7"/>
<comment type="caution">
    <text evidence="7">The sequence shown here is derived from an EMBL/GenBank/DDBJ whole genome shotgun (WGS) entry which is preliminary data.</text>
</comment>
<dbReference type="InterPro" id="IPR002172">
    <property type="entry name" value="LDrepeatLR_classA_rpt"/>
</dbReference>
<dbReference type="Pfam" id="PF01835">
    <property type="entry name" value="MG2"/>
    <property type="match status" value="1"/>
</dbReference>
<dbReference type="GO" id="GO:0005615">
    <property type="term" value="C:extracellular space"/>
    <property type="evidence" value="ECO:0007669"/>
    <property type="project" value="InterPro"/>
</dbReference>
<dbReference type="CDD" id="cd02891">
    <property type="entry name" value="A2M_like"/>
    <property type="match status" value="1"/>
</dbReference>
<dbReference type="SMART" id="SM01360">
    <property type="entry name" value="A2M"/>
    <property type="match status" value="1"/>
</dbReference>
<dbReference type="Gene3D" id="1.50.10.20">
    <property type="match status" value="1"/>
</dbReference>
<gene>
    <name evidence="7" type="ORF">BOX15_Mlig014034g2</name>
</gene>
<dbReference type="SMART" id="SM01359">
    <property type="entry name" value="A2M_N_2"/>
    <property type="match status" value="1"/>
</dbReference>
<evidence type="ECO:0000256" key="1">
    <source>
        <dbReference type="ARBA" id="ARBA00023157"/>
    </source>
</evidence>
<dbReference type="InterPro" id="IPR013783">
    <property type="entry name" value="Ig-like_fold"/>
</dbReference>
<reference evidence="7 8" key="1">
    <citation type="submission" date="2017-06" db="EMBL/GenBank/DDBJ databases">
        <title>A platform for efficient transgenesis in Macrostomum lignano, a flatworm model organism for stem cell research.</title>
        <authorList>
            <person name="Berezikov E."/>
        </authorList>
    </citation>
    <scope>NUCLEOTIDE SEQUENCE [LARGE SCALE GENOMIC DNA]</scope>
    <source>
        <strain evidence="7">DV1</strain>
        <tissue evidence="7">Whole organism</tissue>
    </source>
</reference>
<dbReference type="SMART" id="SM01361">
    <property type="entry name" value="A2M_recep"/>
    <property type="match status" value="1"/>
</dbReference>
<dbReference type="InterPro" id="IPR011625">
    <property type="entry name" value="A2M_N_BRD"/>
</dbReference>
<dbReference type="Pfam" id="PF00207">
    <property type="entry name" value="A2M"/>
    <property type="match status" value="1"/>
</dbReference>
<evidence type="ECO:0000259" key="6">
    <source>
        <dbReference type="SMART" id="SM01361"/>
    </source>
</evidence>
<feature type="chain" id="PRO_5012989747" description="A2M domain-containing protein" evidence="3">
    <location>
        <begin position="26"/>
        <end position="1627"/>
    </location>
</feature>
<feature type="domain" description="Alpha-2-macroglobulin" evidence="5">
    <location>
        <begin position="768"/>
        <end position="862"/>
    </location>
</feature>
<evidence type="ECO:0000259" key="5">
    <source>
        <dbReference type="SMART" id="SM01360"/>
    </source>
</evidence>
<dbReference type="InterPro" id="IPR009048">
    <property type="entry name" value="A-macroglobulin_rcpt-bd"/>
</dbReference>
<sequence length="1627" mass="181139">MDSSCRLHVQLSILVYCCLFCQCPALSVAGAGVPSAVPNNAIELSPSPSYLLLVPRTFRPGQELRISATIFRLLYKSLSIRLSVMRLASDGFQETEIASANETFVTPSSRIIGTLIPEHVSHGNYSLVVEGSVHPLGGPVFSNRTALSLDPRLFSAFIQFSKPVYAMGDVVRFRVIPHEFNLQVRQRLFTSVEVADSSGLVVRRWLSPRTSARGFIDLELQLPDTSNHGEWRVRCVRETFAIEKAFTVSFNTVRSMISVNVTMPQRLSEFAFGVYGILEANHSSNVGCRGNATIRLELRRRGGAAVGSVTKEIPFFHGRSVFLFTMQEIQESLQLQSRPSDVEVKAEATVFDWQYLTKETSSAYSVIFREIADIKFMGGLVRQFKPGFPFTALLWVFQPDGRRPDPRHRRVDVTVYCNTGRQVRVESGLPVPDDSVIRFTLRTDGGCINYRLVAVLQSSSSSMARTAEQFVFRHYSATGAYLTVTTSTARPTVDRYMVFNVRTSHYAPEIHYLIQAGGSILFSDIVRMPAGVLSKTFSIALSREMAPVARIVAYFMKQDGELVTDSLSFFVELLRLSSVSVTISQGSDLSGKTVTGWVSGAAPGSFALLSAVPFDLYLRFGSRVILEHDALLDEQLRYVNQLERPLGIRWYDDSTSIPKASYFPAPALGPDANKTMNFSGLIMFTDSNHSMVSFSHSCNETLNPDRAFPCYSDSPDECYGHRHRCNGLIDCDTGVDEINCESEDLTSLPGYVEPKFQLEYRHFLYDANWLWQSVYVKPFPDGKMSINTATIPKLETSWIIGAIAVHPSEGIQVQSSPTRFTPARKFYMVLEGPPTAVLGEQIGLRVALFNRGEYWTEAVVELQRSLDFDFVSVGANGQVNSYAPELVSNLSVNTLVYISAGSERTVYFPVLPRQVGVTTVTICAYSFIGGECSNVKIPVSINGISNSYSTPILLDLVDNSELMAQNLYLIPEQSYVEPDQRWRRFVPGSKAAVLTVAGDIVGPTLGPAEPFCDASCSAWKPVGSAESVLFNINRNVQMLQYLSMTSQLKTSTLDATLNYINTQYTRLSFYMDPASGGISNFPERFSGETSAFLTAYGLFTLAEAALSEWDRVLFINPDVFGRLLVYLNATQDRSKDEDFFGSFNDEIRWDMKYFIAYINDKTVSKKYRKFLDRVPLTALVVIAAKHPRIPSALTGLAESISNRALGYLNRHLRKMSKNSLCLAMTSYALTFGGNSLIVNEAKKMLLESARTDNYLYWANRQVRPLIREPDTAGKILIKPRIEWPNEAFAVQATSFALLVLFKTGSPMTDKRLRSNITKIVNFLTETKNSPNGWISTQDTVFAVRALREVATLDLNRDIYKMQIDIRPTSDIAKSRSFVLDGANLTEPQLFKLDDSDTWGEVMVRATGSGRAVLQLYAIKSVENDFQIKNAADPVNPDQSIQMFELTCTPSYSGRNGSWLHITSCARWVWTDRSETSGMAVLSYSIPSGYLVSNYGMRNLVQSSSVRGLRHIWESGNTLNLFFTNFTSTETTCATVSISRRVPVANITVEQSCQVYEYFENNNGNFTMYSARSLHSNDICKVCGSFQCPYCPDYNGATATADGSLAVVGLACLMILLCRLRADATLLH</sequence>
<comment type="caution">
    <text evidence="2">Lacks conserved residue(s) required for the propagation of feature annotation.</text>
</comment>
<protein>
    <recommendedName>
        <fullName evidence="9">A2M domain-containing protein</fullName>
    </recommendedName>
</protein>
<feature type="domain" description="Alpha-macroglobulin receptor-binding" evidence="6">
    <location>
        <begin position="1476"/>
        <end position="1568"/>
    </location>
</feature>
<dbReference type="InterPro" id="IPR036595">
    <property type="entry name" value="A-macroglobulin_rcpt-bd_sf"/>
</dbReference>
<evidence type="ECO:0000256" key="3">
    <source>
        <dbReference type="SAM" id="SignalP"/>
    </source>
</evidence>
<name>A0A267H3Y7_9PLAT</name>
<dbReference type="Pfam" id="PF07703">
    <property type="entry name" value="A2M_BRD"/>
    <property type="match status" value="1"/>
</dbReference>
<evidence type="ECO:0000313" key="8">
    <source>
        <dbReference type="Proteomes" id="UP000215902"/>
    </source>
</evidence>
<dbReference type="InterPro" id="IPR008930">
    <property type="entry name" value="Terpenoid_cyclase/PrenylTrfase"/>
</dbReference>
<dbReference type="InterPro" id="IPR001599">
    <property type="entry name" value="Macroglobln_a2"/>
</dbReference>
<dbReference type="PANTHER" id="PTHR11412:SF146">
    <property type="entry name" value="CD109 ANTIGEN"/>
    <property type="match status" value="1"/>
</dbReference>
<dbReference type="Gene3D" id="2.60.40.1930">
    <property type="match status" value="2"/>
</dbReference>
<keyword evidence="3" id="KW-0732">Signal</keyword>
<feature type="disulfide bond" evidence="2">
    <location>
        <begin position="725"/>
        <end position="740"/>
    </location>
</feature>
<feature type="signal peptide" evidence="3">
    <location>
        <begin position="1"/>
        <end position="25"/>
    </location>
</feature>
<dbReference type="PROSITE" id="PS50068">
    <property type="entry name" value="LDLRA_2"/>
    <property type="match status" value="1"/>
</dbReference>
<dbReference type="Gene3D" id="2.60.40.10">
    <property type="entry name" value="Immunoglobulins"/>
    <property type="match status" value="1"/>
</dbReference>
<dbReference type="Gene3D" id="2.60.40.690">
    <property type="entry name" value="Alpha-macroglobulin, receptor-binding domain"/>
    <property type="match status" value="1"/>
</dbReference>
<keyword evidence="1 2" id="KW-1015">Disulfide bond</keyword>
<dbReference type="PANTHER" id="PTHR11412">
    <property type="entry name" value="MACROGLOBULIN / COMPLEMENT"/>
    <property type="match status" value="1"/>
</dbReference>
<evidence type="ECO:0008006" key="9">
    <source>
        <dbReference type="Google" id="ProtNLM"/>
    </source>
</evidence>
<dbReference type="SUPFAM" id="SSF49410">
    <property type="entry name" value="Alpha-macroglobulin receptor domain"/>
    <property type="match status" value="1"/>
</dbReference>
<dbReference type="EMBL" id="NIVC01000035">
    <property type="protein sequence ID" value="PAA92998.1"/>
    <property type="molecule type" value="Genomic_DNA"/>
</dbReference>
<feature type="domain" description="Alpha-2-macroglobulin bait region" evidence="4">
    <location>
        <begin position="482"/>
        <end position="619"/>
    </location>
</feature>
<dbReference type="InterPro" id="IPR002890">
    <property type="entry name" value="MG2"/>
</dbReference>
<evidence type="ECO:0000256" key="2">
    <source>
        <dbReference type="PROSITE-ProRule" id="PRU00124"/>
    </source>
</evidence>
<dbReference type="Proteomes" id="UP000215902">
    <property type="component" value="Unassembled WGS sequence"/>
</dbReference>
<dbReference type="InterPro" id="IPR011626">
    <property type="entry name" value="Alpha-macroglobulin_TED"/>
</dbReference>
<accession>A0A267H3Y7</accession>
<evidence type="ECO:0000259" key="4">
    <source>
        <dbReference type="SMART" id="SM01359"/>
    </source>
</evidence>
<evidence type="ECO:0000313" key="7">
    <source>
        <dbReference type="EMBL" id="PAA92998.1"/>
    </source>
</evidence>